<evidence type="ECO:0000313" key="4">
    <source>
        <dbReference type="EMBL" id="TDX28279.1"/>
    </source>
</evidence>
<dbReference type="PANTHER" id="PTHR42949:SF3">
    <property type="entry name" value="ANAEROBIC GLYCEROL-3-PHOSPHATE DEHYDROGENASE SUBUNIT B"/>
    <property type="match status" value="1"/>
</dbReference>
<keyword evidence="4" id="KW-0670">Pyruvate</keyword>
<feature type="domain" description="SoxA A3" evidence="3">
    <location>
        <begin position="379"/>
        <end position="459"/>
    </location>
</feature>
<reference evidence="4 5" key="1">
    <citation type="submission" date="2019-03" db="EMBL/GenBank/DDBJ databases">
        <title>Genomic Encyclopedia of Type Strains, Phase IV (KMG-IV): sequencing the most valuable type-strain genomes for metagenomic binning, comparative biology and taxonomic classification.</title>
        <authorList>
            <person name="Goeker M."/>
        </authorList>
    </citation>
    <scope>NUCLEOTIDE SEQUENCE [LARGE SCALE GENOMIC DNA]</scope>
    <source>
        <strain evidence="4 5">JA181</strain>
    </source>
</reference>
<name>A0A4R8FW56_9RHOB</name>
<keyword evidence="1" id="KW-0560">Oxidoreductase</keyword>
<dbReference type="GO" id="GO:0016491">
    <property type="term" value="F:oxidoreductase activity"/>
    <property type="evidence" value="ECO:0007669"/>
    <property type="project" value="UniProtKB-KW"/>
</dbReference>
<dbReference type="InterPro" id="IPR036188">
    <property type="entry name" value="FAD/NAD-bd_sf"/>
</dbReference>
<sequence length="480" mass="50549">MHETDLAVIGSGPAGMAAAAEAAGLGLRVALLDDQPRPGGQAYRDVDRVGPMRGAVLGPDFVDGRRLTAALDDPRISHLGGAGVWAIEPGFTICYSRENAARLLRARRVLLATGALERPMPVPGWTLPGVMTAGGGQILLKQAGLVPRRSVLVGTGPLLYLFAVQMVRAGINPAALIETQTRGDLARALRHMGGLFGGWGYMTEGWRLLRVLQRAGVPRIVGAQEIVIEGEDRAEAVRFRRGGAQHRLPCDTVFLHHGVVPNPQAARSLGLDHRWAPRQQCFVPVCDAWGEAAAAEGGVEGVFLAGDGAGIGGARAAELQGRLAALRIAEGLGRIGSDERDGRAKPLRRQLRRELAVRPFLDAAYPPFAEALRPDDTTMVCRCEEVTAGEIRRAAAQGCPGPNRLKGFLRAGMGPCQGRVCGLAVTQILAEATGQSPDETGYFHIRPPIKPLTLGALAALAETGEAVGTDKTAPGQGDAA</sequence>
<gene>
    <name evidence="4" type="ORF">EV657_112107</name>
</gene>
<dbReference type="PIRSF" id="PIRSF037495">
    <property type="entry name" value="Opine_OX_OoxA/HcnB"/>
    <property type="match status" value="1"/>
</dbReference>
<comment type="caution">
    <text evidence="4">The sequence shown here is derived from an EMBL/GenBank/DDBJ whole genome shotgun (WGS) entry which is preliminary data.</text>
</comment>
<dbReference type="PRINTS" id="PR00469">
    <property type="entry name" value="PNDRDTASEII"/>
</dbReference>
<dbReference type="InterPro" id="IPR041854">
    <property type="entry name" value="BFD-like_2Fe2S-bd_dom_sf"/>
</dbReference>
<proteinExistence type="predicted"/>
<accession>A0A4R8FW56</accession>
<evidence type="ECO:0000259" key="2">
    <source>
        <dbReference type="Pfam" id="PF07992"/>
    </source>
</evidence>
<dbReference type="InterPro" id="IPR017224">
    <property type="entry name" value="Opine_Oxase_asu/HCN_bsu"/>
</dbReference>
<dbReference type="SUPFAM" id="SSF51905">
    <property type="entry name" value="FAD/NAD(P)-binding domain"/>
    <property type="match status" value="1"/>
</dbReference>
<dbReference type="Gene3D" id="3.50.50.60">
    <property type="entry name" value="FAD/NAD(P)-binding domain"/>
    <property type="match status" value="2"/>
</dbReference>
<dbReference type="PRINTS" id="PR00368">
    <property type="entry name" value="FADPNR"/>
</dbReference>
<dbReference type="InterPro" id="IPR023753">
    <property type="entry name" value="FAD/NAD-binding_dom"/>
</dbReference>
<dbReference type="AlphaFoldDB" id="A0A4R8FW56"/>
<dbReference type="InterPro" id="IPR051691">
    <property type="entry name" value="Metab_Enz_Cyan_OpOx_G3PDH"/>
</dbReference>
<dbReference type="PANTHER" id="PTHR42949">
    <property type="entry name" value="ANAEROBIC GLYCEROL-3-PHOSPHATE DEHYDROGENASE SUBUNIT B"/>
    <property type="match status" value="1"/>
</dbReference>
<dbReference type="RefSeq" id="WP_134078051.1">
    <property type="nucleotide sequence ID" value="NZ_SOEB01000012.1"/>
</dbReference>
<dbReference type="Gene3D" id="1.10.10.1100">
    <property type="entry name" value="BFD-like [2Fe-2S]-binding domain"/>
    <property type="match status" value="1"/>
</dbReference>
<feature type="domain" description="FAD/NAD(P)-binding" evidence="2">
    <location>
        <begin position="5"/>
        <end position="321"/>
    </location>
</feature>
<evidence type="ECO:0000313" key="5">
    <source>
        <dbReference type="Proteomes" id="UP000295484"/>
    </source>
</evidence>
<dbReference type="InterPro" id="IPR041117">
    <property type="entry name" value="SoxA_A3"/>
</dbReference>
<protein>
    <submittedName>
        <fullName evidence="4">Pyruvate/2-oxoglutarate dehydrogenase complex dihydrolipoamide dehydrogenase (E3) component</fullName>
    </submittedName>
</protein>
<evidence type="ECO:0000256" key="1">
    <source>
        <dbReference type="ARBA" id="ARBA00023002"/>
    </source>
</evidence>
<organism evidence="4 5">
    <name type="scientific">Rhodovulum visakhapatnamense</name>
    <dbReference type="NCBI Taxonomy" id="364297"/>
    <lineage>
        <taxon>Bacteria</taxon>
        <taxon>Pseudomonadati</taxon>
        <taxon>Pseudomonadota</taxon>
        <taxon>Alphaproteobacteria</taxon>
        <taxon>Rhodobacterales</taxon>
        <taxon>Paracoccaceae</taxon>
        <taxon>Rhodovulum</taxon>
    </lineage>
</organism>
<dbReference type="Pfam" id="PF07992">
    <property type="entry name" value="Pyr_redox_2"/>
    <property type="match status" value="1"/>
</dbReference>
<dbReference type="Proteomes" id="UP000295484">
    <property type="component" value="Unassembled WGS sequence"/>
</dbReference>
<dbReference type="CDD" id="cd19946">
    <property type="entry name" value="GlpA-like_Fer2_BFD-like"/>
    <property type="match status" value="1"/>
</dbReference>
<evidence type="ECO:0000259" key="3">
    <source>
        <dbReference type="Pfam" id="PF17806"/>
    </source>
</evidence>
<dbReference type="EMBL" id="SOEB01000012">
    <property type="protein sequence ID" value="TDX28279.1"/>
    <property type="molecule type" value="Genomic_DNA"/>
</dbReference>
<dbReference type="Pfam" id="PF17806">
    <property type="entry name" value="SO_alpha_A3"/>
    <property type="match status" value="1"/>
</dbReference>